<evidence type="ECO:0000256" key="1">
    <source>
        <dbReference type="SAM" id="MobiDB-lite"/>
    </source>
</evidence>
<dbReference type="EMBL" id="EQ975478">
    <property type="protein sequence ID" value="EEF27354.1"/>
    <property type="molecule type" value="Genomic_DNA"/>
</dbReference>
<proteinExistence type="predicted"/>
<keyword evidence="3" id="KW-1185">Reference proteome</keyword>
<organism evidence="2 3">
    <name type="scientific">Ricinus communis</name>
    <name type="common">Castor bean</name>
    <dbReference type="NCBI Taxonomy" id="3988"/>
    <lineage>
        <taxon>Eukaryota</taxon>
        <taxon>Viridiplantae</taxon>
        <taxon>Streptophyta</taxon>
        <taxon>Embryophyta</taxon>
        <taxon>Tracheophyta</taxon>
        <taxon>Spermatophyta</taxon>
        <taxon>Magnoliopsida</taxon>
        <taxon>eudicotyledons</taxon>
        <taxon>Gunneridae</taxon>
        <taxon>Pentapetalae</taxon>
        <taxon>rosids</taxon>
        <taxon>fabids</taxon>
        <taxon>Malpighiales</taxon>
        <taxon>Euphorbiaceae</taxon>
        <taxon>Acalyphoideae</taxon>
        <taxon>Acalypheae</taxon>
        <taxon>Ricinus</taxon>
    </lineage>
</organism>
<dbReference type="InParanoid" id="B9T9W1"/>
<sequence>MRAEPIRLYIAAARAPPESGAHEEEVSPPGGHPAHGAFCDEVIDLGMSVTAIVDELRASDSMSTGSLWWRPISRRAAVASPRTIASARRAAAVPMLGGCDAVLLVACRRCAPQCDTAHRYAQALQS</sequence>
<dbReference type="AlphaFoldDB" id="B9T9W1"/>
<protein>
    <submittedName>
        <fullName evidence="2">Uncharacterized protein</fullName>
    </submittedName>
</protein>
<feature type="region of interest" description="Disordered" evidence="1">
    <location>
        <begin position="15"/>
        <end position="35"/>
    </location>
</feature>
<name>B9T9W1_RICCO</name>
<dbReference type="Proteomes" id="UP000008311">
    <property type="component" value="Unassembled WGS sequence"/>
</dbReference>
<evidence type="ECO:0000313" key="3">
    <source>
        <dbReference type="Proteomes" id="UP000008311"/>
    </source>
</evidence>
<accession>B9T9W1</accession>
<reference evidence="3" key="1">
    <citation type="journal article" date="2010" name="Nat. Biotechnol.">
        <title>Draft genome sequence of the oilseed species Ricinus communis.</title>
        <authorList>
            <person name="Chan A.P."/>
            <person name="Crabtree J."/>
            <person name="Zhao Q."/>
            <person name="Lorenzi H."/>
            <person name="Orvis J."/>
            <person name="Puiu D."/>
            <person name="Melake-Berhan A."/>
            <person name="Jones K.M."/>
            <person name="Redman J."/>
            <person name="Chen G."/>
            <person name="Cahoon E.B."/>
            <person name="Gedil M."/>
            <person name="Stanke M."/>
            <person name="Haas B.J."/>
            <person name="Wortman J.R."/>
            <person name="Fraser-Liggett C.M."/>
            <person name="Ravel J."/>
            <person name="Rabinowicz P.D."/>
        </authorList>
    </citation>
    <scope>NUCLEOTIDE SEQUENCE [LARGE SCALE GENOMIC DNA]</scope>
    <source>
        <strain evidence="3">cv. Hale</strain>
    </source>
</reference>
<gene>
    <name evidence="2" type="ORF">RCOM_0430120</name>
</gene>
<evidence type="ECO:0000313" key="2">
    <source>
        <dbReference type="EMBL" id="EEF27354.1"/>
    </source>
</evidence>